<protein>
    <submittedName>
        <fullName evidence="4">Regulatory protein TetR</fullName>
    </submittedName>
</protein>
<accession>F0T9T1</accession>
<dbReference type="InterPro" id="IPR009057">
    <property type="entry name" value="Homeodomain-like_sf"/>
</dbReference>
<dbReference type="PROSITE" id="PS50977">
    <property type="entry name" value="HTH_TETR_2"/>
    <property type="match status" value="1"/>
</dbReference>
<dbReference type="SUPFAM" id="SSF46689">
    <property type="entry name" value="Homeodomain-like"/>
    <property type="match status" value="1"/>
</dbReference>
<keyword evidence="1 2" id="KW-0238">DNA-binding</keyword>
<dbReference type="STRING" id="877455.Metbo_1736"/>
<dbReference type="GO" id="GO:0003677">
    <property type="term" value="F:DNA binding"/>
    <property type="evidence" value="ECO:0007669"/>
    <property type="project" value="UniProtKB-UniRule"/>
</dbReference>
<dbReference type="EMBL" id="CP002551">
    <property type="protein sequence ID" value="ADZ09960.1"/>
    <property type="molecule type" value="Genomic_DNA"/>
</dbReference>
<gene>
    <name evidence="4" type="ordered locus">Metbo_1736</name>
</gene>
<dbReference type="InterPro" id="IPR001647">
    <property type="entry name" value="HTH_TetR"/>
</dbReference>
<dbReference type="Proteomes" id="UP000007490">
    <property type="component" value="Chromosome"/>
</dbReference>
<feature type="DNA-binding region" description="H-T-H motif" evidence="2">
    <location>
        <begin position="29"/>
        <end position="48"/>
    </location>
</feature>
<evidence type="ECO:0000256" key="1">
    <source>
        <dbReference type="ARBA" id="ARBA00023125"/>
    </source>
</evidence>
<proteinExistence type="predicted"/>
<dbReference type="eggNOG" id="arCOG02643">
    <property type="taxonomic scope" value="Archaea"/>
</dbReference>
<dbReference type="KEGG" id="mel:Metbo_1736"/>
<evidence type="ECO:0000259" key="3">
    <source>
        <dbReference type="PROSITE" id="PS50977"/>
    </source>
</evidence>
<feature type="domain" description="HTH tetR-type" evidence="3">
    <location>
        <begin position="6"/>
        <end position="66"/>
    </location>
</feature>
<name>F0T9T1_METLA</name>
<dbReference type="Gene3D" id="1.10.357.10">
    <property type="entry name" value="Tetracycline Repressor, domain 2"/>
    <property type="match status" value="1"/>
</dbReference>
<reference evidence="5" key="1">
    <citation type="submission" date="2011-02" db="EMBL/GenBank/DDBJ databases">
        <title>Complete sequence of Methanobacterium sp. AL-21.</title>
        <authorList>
            <consortium name="US DOE Joint Genome Institute"/>
            <person name="Lucas S."/>
            <person name="Copeland A."/>
            <person name="Lapidus A."/>
            <person name="Cheng J.-F."/>
            <person name="Goodwin L."/>
            <person name="Pitluck S."/>
            <person name="Chertkov O."/>
            <person name="Detter J.C."/>
            <person name="Han C."/>
            <person name="Tapia R."/>
            <person name="Land M."/>
            <person name="Hauser L."/>
            <person name="Kyrpides N."/>
            <person name="Ivanova N."/>
            <person name="Mikhailova N."/>
            <person name="Pagani I."/>
            <person name="Cadillo-Quiroz H."/>
            <person name="Imachi H."/>
            <person name="Zinder S."/>
            <person name="Liu W."/>
            <person name="Woyke T."/>
        </authorList>
    </citation>
    <scope>NUCLEOTIDE SEQUENCE [LARGE SCALE GENOMIC DNA]</scope>
    <source>
        <strain evidence="5">AL-21</strain>
    </source>
</reference>
<evidence type="ECO:0000313" key="5">
    <source>
        <dbReference type="Proteomes" id="UP000007490"/>
    </source>
</evidence>
<dbReference type="HOGENOM" id="CLU_069356_27_3_2"/>
<dbReference type="PRINTS" id="PR00455">
    <property type="entry name" value="HTHTETR"/>
</dbReference>
<dbReference type="Pfam" id="PF00440">
    <property type="entry name" value="TetR_N"/>
    <property type="match status" value="1"/>
</dbReference>
<evidence type="ECO:0000313" key="4">
    <source>
        <dbReference type="EMBL" id="ADZ09960.1"/>
    </source>
</evidence>
<organism evidence="4 5">
    <name type="scientific">Methanobacterium lacus (strain AL-21)</name>
    <dbReference type="NCBI Taxonomy" id="877455"/>
    <lineage>
        <taxon>Archaea</taxon>
        <taxon>Methanobacteriati</taxon>
        <taxon>Methanobacteriota</taxon>
        <taxon>Methanomada group</taxon>
        <taxon>Methanobacteria</taxon>
        <taxon>Methanobacteriales</taxon>
        <taxon>Methanobacteriaceae</taxon>
        <taxon>Methanobacterium</taxon>
    </lineage>
</organism>
<sequence length="188" mass="21886">MIFMTNKTEQKIMDAALEIFAKNGFKSSTTKAIAEKSGFTEMTLFRKFSTKKNLYEMVLNQNVKLMLEDFNKNVFNGKKYENVKDFIANFIIQTQQVMMNNFEVFYISLNEENKSMEKLMAEQTNAAGNYLKQHIKNPEIDYDTLGISIISFVYIVNLENYHNRKASFGKSAESVVENFIEMIYCMVK</sequence>
<evidence type="ECO:0000256" key="2">
    <source>
        <dbReference type="PROSITE-ProRule" id="PRU00335"/>
    </source>
</evidence>
<reference evidence="4 5" key="2">
    <citation type="journal article" date="2014" name="Int. J. Syst. Evol. Microbiol.">
        <title>Methanobacterium paludis sp. nov. and a novel strain of Methanobacterium lacus isolated from northern peatlands.</title>
        <authorList>
            <person name="Cadillo-Quiroz H."/>
            <person name="Brauer S.L."/>
            <person name="Goodson N."/>
            <person name="Yavitt J.B."/>
            <person name="Zinder S.H."/>
        </authorList>
    </citation>
    <scope>NUCLEOTIDE SEQUENCE [LARGE SCALE GENOMIC DNA]</scope>
    <source>
        <strain evidence="4 5">AL-21</strain>
    </source>
</reference>
<dbReference type="AlphaFoldDB" id="F0T9T1"/>
<keyword evidence="5" id="KW-1185">Reference proteome</keyword>